<name>A0AAV4MUD2_9ARAC</name>
<keyword evidence="2" id="KW-1185">Reference proteome</keyword>
<evidence type="ECO:0000313" key="2">
    <source>
        <dbReference type="Proteomes" id="UP001054837"/>
    </source>
</evidence>
<organism evidence="1 2">
    <name type="scientific">Caerostris darwini</name>
    <dbReference type="NCBI Taxonomy" id="1538125"/>
    <lineage>
        <taxon>Eukaryota</taxon>
        <taxon>Metazoa</taxon>
        <taxon>Ecdysozoa</taxon>
        <taxon>Arthropoda</taxon>
        <taxon>Chelicerata</taxon>
        <taxon>Arachnida</taxon>
        <taxon>Araneae</taxon>
        <taxon>Araneomorphae</taxon>
        <taxon>Entelegynae</taxon>
        <taxon>Araneoidea</taxon>
        <taxon>Araneidae</taxon>
        <taxon>Caerostris</taxon>
    </lineage>
</organism>
<accession>A0AAV4MUD2</accession>
<comment type="caution">
    <text evidence="1">The sequence shown here is derived from an EMBL/GenBank/DDBJ whole genome shotgun (WGS) entry which is preliminary data.</text>
</comment>
<gene>
    <name evidence="1" type="ORF">CDAR_26051</name>
</gene>
<dbReference type="Proteomes" id="UP001054837">
    <property type="component" value="Unassembled WGS sequence"/>
</dbReference>
<dbReference type="EMBL" id="BPLQ01000893">
    <property type="protein sequence ID" value="GIX76075.1"/>
    <property type="molecule type" value="Genomic_DNA"/>
</dbReference>
<proteinExistence type="predicted"/>
<reference evidence="1 2" key="1">
    <citation type="submission" date="2021-06" db="EMBL/GenBank/DDBJ databases">
        <title>Caerostris darwini draft genome.</title>
        <authorList>
            <person name="Kono N."/>
            <person name="Arakawa K."/>
        </authorList>
    </citation>
    <scope>NUCLEOTIDE SEQUENCE [LARGE SCALE GENOMIC DNA]</scope>
</reference>
<protein>
    <submittedName>
        <fullName evidence="1">Uncharacterized protein</fullName>
    </submittedName>
</protein>
<dbReference type="AlphaFoldDB" id="A0AAV4MUD2"/>
<evidence type="ECO:0000313" key="1">
    <source>
        <dbReference type="EMBL" id="GIX76075.1"/>
    </source>
</evidence>
<sequence length="133" mass="15201">MNGIKFLAHLSAAHLPSDGRRSSNAKSIHSRIQDDLSAKELNDAAHNVRIDSHESSSRELLHYKCIINIRRVLNVFSQPKIEYSNLSGRFRLNFQSESLSEYQSSELRFGLNLFSLPEEIVRVYSLRTALIKT</sequence>